<organism evidence="2 3">
    <name type="scientific">Zoogloea oryzae</name>
    <dbReference type="NCBI Taxonomy" id="310767"/>
    <lineage>
        <taxon>Bacteria</taxon>
        <taxon>Pseudomonadati</taxon>
        <taxon>Pseudomonadota</taxon>
        <taxon>Betaproteobacteria</taxon>
        <taxon>Rhodocyclales</taxon>
        <taxon>Zoogloeaceae</taxon>
        <taxon>Zoogloea</taxon>
    </lineage>
</organism>
<name>A0ABQ6FDB9_9RHOO</name>
<dbReference type="Pfam" id="PF01656">
    <property type="entry name" value="CbiA"/>
    <property type="match status" value="1"/>
</dbReference>
<protein>
    <submittedName>
        <fullName evidence="2">Chromosome partitioning protein ParA</fullName>
    </submittedName>
</protein>
<dbReference type="InterPro" id="IPR027417">
    <property type="entry name" value="P-loop_NTPase"/>
</dbReference>
<dbReference type="NCBIfam" id="NF041546">
    <property type="entry name" value="ParA_partition"/>
    <property type="match status" value="1"/>
</dbReference>
<dbReference type="InterPro" id="IPR048089">
    <property type="entry name" value="McdA"/>
</dbReference>
<dbReference type="Gene3D" id="3.40.50.300">
    <property type="entry name" value="P-loop containing nucleotide triphosphate hydrolases"/>
    <property type="match status" value="1"/>
</dbReference>
<dbReference type="CDD" id="cd02042">
    <property type="entry name" value="ParAB_family"/>
    <property type="match status" value="1"/>
</dbReference>
<gene>
    <name evidence="2" type="ORF">GCM10007933_20360</name>
</gene>
<dbReference type="PANTHER" id="PTHR13696">
    <property type="entry name" value="P-LOOP CONTAINING NUCLEOSIDE TRIPHOSPHATE HYDROLASE"/>
    <property type="match status" value="1"/>
</dbReference>
<reference evidence="3" key="1">
    <citation type="journal article" date="2019" name="Int. J. Syst. Evol. Microbiol.">
        <title>The Global Catalogue of Microorganisms (GCM) 10K type strain sequencing project: providing services to taxonomists for standard genome sequencing and annotation.</title>
        <authorList>
            <consortium name="The Broad Institute Genomics Platform"/>
            <consortium name="The Broad Institute Genome Sequencing Center for Infectious Disease"/>
            <person name="Wu L."/>
            <person name="Ma J."/>
        </authorList>
    </citation>
    <scope>NUCLEOTIDE SEQUENCE [LARGE SCALE GENOMIC DNA]</scope>
    <source>
        <strain evidence="3">NBRC 102407</strain>
    </source>
</reference>
<dbReference type="PANTHER" id="PTHR13696:SF96">
    <property type="entry name" value="COBQ_COBB_MIND_PARA NUCLEOTIDE BINDING DOMAIN-CONTAINING PROTEIN"/>
    <property type="match status" value="1"/>
</dbReference>
<evidence type="ECO:0000259" key="1">
    <source>
        <dbReference type="Pfam" id="PF01656"/>
    </source>
</evidence>
<proteinExistence type="predicted"/>
<comment type="caution">
    <text evidence="2">The sequence shown here is derived from an EMBL/GenBank/DDBJ whole genome shotgun (WGS) entry which is preliminary data.</text>
</comment>
<evidence type="ECO:0000313" key="2">
    <source>
        <dbReference type="EMBL" id="GLT22576.1"/>
    </source>
</evidence>
<accession>A0ABQ6FDB9</accession>
<dbReference type="InterPro" id="IPR050678">
    <property type="entry name" value="DNA_Partitioning_ATPase"/>
</dbReference>
<sequence length="213" mass="22279">MLSQKGGAGKSTLTMQLAGGLARRGKRVVIIDLDPQETALRWAHAAAAGVPFPATVSRLPGEPDALPAAIKAAGRDADVILLDCPPSIEHAATLASLQVADVALVPVVPSPADLWSTMGVERLILQVQASRKGLKAALVPNRVLRTNLAWDVLEVMRDFTLPVLGAALSQRNAFAQSAVVGGTVYQLGRAGSEAAREVDKLVVEVLKLTGDKT</sequence>
<keyword evidence="3" id="KW-1185">Reference proteome</keyword>
<feature type="domain" description="CobQ/CobB/MinD/ParA nucleotide binding" evidence="1">
    <location>
        <begin position="2"/>
        <end position="178"/>
    </location>
</feature>
<dbReference type="SUPFAM" id="SSF52540">
    <property type="entry name" value="P-loop containing nucleoside triphosphate hydrolases"/>
    <property type="match status" value="1"/>
</dbReference>
<dbReference type="Proteomes" id="UP001157167">
    <property type="component" value="Unassembled WGS sequence"/>
</dbReference>
<dbReference type="InterPro" id="IPR002586">
    <property type="entry name" value="CobQ/CobB/MinD/ParA_Nub-bd_dom"/>
</dbReference>
<evidence type="ECO:0000313" key="3">
    <source>
        <dbReference type="Proteomes" id="UP001157167"/>
    </source>
</evidence>
<dbReference type="EMBL" id="BSPX01000027">
    <property type="protein sequence ID" value="GLT22576.1"/>
    <property type="molecule type" value="Genomic_DNA"/>
</dbReference>
<dbReference type="PIRSF" id="PIRSF009320">
    <property type="entry name" value="Nuc_binding_HP_1000"/>
    <property type="match status" value="1"/>
</dbReference>